<evidence type="ECO:0000259" key="2">
    <source>
        <dbReference type="SMART" id="SM01324"/>
    </source>
</evidence>
<organism evidence="3 4">
    <name type="scientific">Marivirga lumbricoides</name>
    <dbReference type="NCBI Taxonomy" id="1046115"/>
    <lineage>
        <taxon>Bacteria</taxon>
        <taxon>Pseudomonadati</taxon>
        <taxon>Bacteroidota</taxon>
        <taxon>Cytophagia</taxon>
        <taxon>Cytophagales</taxon>
        <taxon>Marivirgaceae</taxon>
        <taxon>Marivirga</taxon>
    </lineage>
</organism>
<keyword evidence="1" id="KW-0472">Membrane</keyword>
<keyword evidence="1" id="KW-0812">Transmembrane</keyword>
<protein>
    <recommendedName>
        <fullName evidence="2">YARHG domain-containing protein</fullName>
    </recommendedName>
</protein>
<dbReference type="Gene3D" id="1.20.58.1690">
    <property type="match status" value="1"/>
</dbReference>
<dbReference type="RefSeq" id="WP_188460246.1">
    <property type="nucleotide sequence ID" value="NZ_BAABHU010000001.1"/>
</dbReference>
<gene>
    <name evidence="3" type="ORF">GCM10011506_05340</name>
</gene>
<keyword evidence="4" id="KW-1185">Reference proteome</keyword>
<dbReference type="InterPro" id="IPR025582">
    <property type="entry name" value="YARHG_dom"/>
</dbReference>
<dbReference type="SMART" id="SM01324">
    <property type="entry name" value="YARHG"/>
    <property type="match status" value="1"/>
</dbReference>
<name>A0ABQ1LHX3_9BACT</name>
<evidence type="ECO:0000256" key="1">
    <source>
        <dbReference type="SAM" id="Phobius"/>
    </source>
</evidence>
<proteinExistence type="predicted"/>
<feature type="domain" description="YARHG" evidence="2">
    <location>
        <begin position="40"/>
        <end position="123"/>
    </location>
</feature>
<dbReference type="InterPro" id="IPR038434">
    <property type="entry name" value="YARHG_sf"/>
</dbReference>
<comment type="caution">
    <text evidence="3">The sequence shown here is derived from an EMBL/GenBank/DDBJ whole genome shotgun (WGS) entry which is preliminary data.</text>
</comment>
<dbReference type="EMBL" id="BMEC01000001">
    <property type="protein sequence ID" value="GGC22950.1"/>
    <property type="molecule type" value="Genomic_DNA"/>
</dbReference>
<feature type="transmembrane region" description="Helical" evidence="1">
    <location>
        <begin position="21"/>
        <end position="42"/>
    </location>
</feature>
<evidence type="ECO:0000313" key="3">
    <source>
        <dbReference type="EMBL" id="GGC22950.1"/>
    </source>
</evidence>
<reference evidence="4" key="1">
    <citation type="journal article" date="2019" name="Int. J. Syst. Evol. Microbiol.">
        <title>The Global Catalogue of Microorganisms (GCM) 10K type strain sequencing project: providing services to taxonomists for standard genome sequencing and annotation.</title>
        <authorList>
            <consortium name="The Broad Institute Genomics Platform"/>
            <consortium name="The Broad Institute Genome Sequencing Center for Infectious Disease"/>
            <person name="Wu L."/>
            <person name="Ma J."/>
        </authorList>
    </citation>
    <scope>NUCLEOTIDE SEQUENCE [LARGE SCALE GENOMIC DNA]</scope>
    <source>
        <strain evidence="4">CGMCC 1.10832</strain>
    </source>
</reference>
<dbReference type="Proteomes" id="UP000636010">
    <property type="component" value="Unassembled WGS sequence"/>
</dbReference>
<dbReference type="Pfam" id="PF13308">
    <property type="entry name" value="YARHG"/>
    <property type="match status" value="1"/>
</dbReference>
<evidence type="ECO:0000313" key="4">
    <source>
        <dbReference type="Proteomes" id="UP000636010"/>
    </source>
</evidence>
<accession>A0ABQ1LHX3</accession>
<keyword evidence="1" id="KW-1133">Transmembrane helix</keyword>
<sequence>MLSLEIYRHINWTFITNNKRINKVFINITLCIIISLFSLFSINAQNTPEQFKLTKEFLAGKSKKELSIMRNEIFARYGYAFSSDYLKDYFSKKLWYSAESKNVTDKLTTIDIHNIQLIKDFEETTKSYDLKYSDTTRNLIKQRIFVVTEEDDKFIFDAHREISVDTAFDWIIKRDLTHGGTESTYNIFTIESLNKPIVRTHYVKDVILFNDFYITTPREVNRTSLIITIAKGKYKSWTDEVQLFLF</sequence>